<dbReference type="Proteomes" id="UP001153555">
    <property type="component" value="Unassembled WGS sequence"/>
</dbReference>
<evidence type="ECO:0000313" key="3">
    <source>
        <dbReference type="Proteomes" id="UP001153555"/>
    </source>
</evidence>
<feature type="domain" description="Reverse transcriptase zinc-binding" evidence="1">
    <location>
        <begin position="170"/>
        <end position="258"/>
    </location>
</feature>
<organism evidence="2 3">
    <name type="scientific">Striga hermonthica</name>
    <name type="common">Purple witchweed</name>
    <name type="synonym">Buchnera hermonthica</name>
    <dbReference type="NCBI Taxonomy" id="68872"/>
    <lineage>
        <taxon>Eukaryota</taxon>
        <taxon>Viridiplantae</taxon>
        <taxon>Streptophyta</taxon>
        <taxon>Embryophyta</taxon>
        <taxon>Tracheophyta</taxon>
        <taxon>Spermatophyta</taxon>
        <taxon>Magnoliopsida</taxon>
        <taxon>eudicotyledons</taxon>
        <taxon>Gunneridae</taxon>
        <taxon>Pentapetalae</taxon>
        <taxon>asterids</taxon>
        <taxon>lamiids</taxon>
        <taxon>Lamiales</taxon>
        <taxon>Orobanchaceae</taxon>
        <taxon>Buchnereae</taxon>
        <taxon>Striga</taxon>
    </lineage>
</organism>
<dbReference type="InterPro" id="IPR026960">
    <property type="entry name" value="RVT-Znf"/>
</dbReference>
<dbReference type="EMBL" id="CACSLK010001140">
    <property type="protein sequence ID" value="CAA0807767.1"/>
    <property type="molecule type" value="Genomic_DNA"/>
</dbReference>
<evidence type="ECO:0000259" key="1">
    <source>
        <dbReference type="Pfam" id="PF13966"/>
    </source>
</evidence>
<keyword evidence="3" id="KW-1185">Reference proteome</keyword>
<dbReference type="AlphaFoldDB" id="A0A9N7MMM1"/>
<name>A0A9N7MMM1_STRHE</name>
<dbReference type="Pfam" id="PF13966">
    <property type="entry name" value="zf-RVT"/>
    <property type="match status" value="1"/>
</dbReference>
<protein>
    <recommendedName>
        <fullName evidence="1">Reverse transcriptase zinc-binding domain-containing protein</fullName>
    </recommendedName>
</protein>
<reference evidence="2" key="1">
    <citation type="submission" date="2019-12" db="EMBL/GenBank/DDBJ databases">
        <authorList>
            <person name="Scholes J."/>
        </authorList>
    </citation>
    <scope>NUCLEOTIDE SEQUENCE</scope>
</reference>
<sequence>MARDQGGLGIKRQRRMNEALLIQLRWRFLTNNNALWVQVWKAKYGNAPFEDVWGRKRTGSSVFHALRKIWRYVLAGARWGIGNGETADFWKDKWASPSSNLYDVALGTIPTVLLDRKVNYFVTEGGSWRWELFSPYLPTRAILQIAATPSPRAGSGCDRLYWSPSPTGKFSTKSAYVLLENGGAEDPSRKILWRTIWRWPGPQRIRAFLWLLAKNRFLTNVERSRRHLTTNTACVICGRYEKTALHVVRECTLALDIWIRLLPIKAHGEFFTLSLEKWLSLNLSHSSFFGLENWPCTFGVVAWKVWKWRNEFIFQNKRMDIRGAMMEIATYVEGLKITFDGNKKLGGTGSFGVPRWLSWDKP</sequence>
<dbReference type="PANTHER" id="PTHR36617:SF15">
    <property type="entry name" value="REVERSE TRANSCRIPTASE ZINC-BINDING DOMAIN-CONTAINING PROTEIN"/>
    <property type="match status" value="1"/>
</dbReference>
<accession>A0A9N7MMM1</accession>
<gene>
    <name evidence="2" type="ORF">SHERM_10467</name>
</gene>
<dbReference type="PANTHER" id="PTHR36617">
    <property type="entry name" value="PROTEIN, PUTATIVE-RELATED"/>
    <property type="match status" value="1"/>
</dbReference>
<evidence type="ECO:0000313" key="2">
    <source>
        <dbReference type="EMBL" id="CAA0807767.1"/>
    </source>
</evidence>
<comment type="caution">
    <text evidence="2">The sequence shown here is derived from an EMBL/GenBank/DDBJ whole genome shotgun (WGS) entry which is preliminary data.</text>
</comment>
<proteinExistence type="predicted"/>
<dbReference type="OrthoDB" id="913477at2759"/>